<evidence type="ECO:0000313" key="7">
    <source>
        <dbReference type="EMBL" id="KAJ1922027.1"/>
    </source>
</evidence>
<dbReference type="InterPro" id="IPR018371">
    <property type="entry name" value="Chitin-binding_1_CS"/>
</dbReference>
<dbReference type="PROSITE" id="PS00026">
    <property type="entry name" value="CHIT_BIND_I_1"/>
    <property type="match status" value="1"/>
</dbReference>
<evidence type="ECO:0000313" key="8">
    <source>
        <dbReference type="Proteomes" id="UP001150538"/>
    </source>
</evidence>
<gene>
    <name evidence="7" type="primary">UTR2_1</name>
    <name evidence="7" type="ORF">H4219_000374</name>
</gene>
<feature type="chain" id="PRO_5040943460" evidence="5">
    <location>
        <begin position="21"/>
        <end position="380"/>
    </location>
</feature>
<keyword evidence="1 5" id="KW-0732">Signal</keyword>
<comment type="caution">
    <text evidence="7">The sequence shown here is derived from an EMBL/GenBank/DDBJ whole genome shotgun (WGS) entry which is preliminary data.</text>
</comment>
<keyword evidence="3 7" id="KW-0326">Glycosidase</keyword>
<dbReference type="PANTHER" id="PTHR10963">
    <property type="entry name" value="GLYCOSYL HYDROLASE-RELATED"/>
    <property type="match status" value="1"/>
</dbReference>
<accession>A0A9W8DTA4</accession>
<sequence length="380" mass="40530">MYLRSIFVLASSWLLATVDAGCKNYGTGDSNCPADLPCCSLDGKCGSGAFYCLAGSCDAANSFSTSSCYSAPSCQTGKDTFGNILALSPKSKYIGDPNLAAWVSEPTSQAEIRDGYLNLILNSTGGESKVSSTRWIKYGAVTARVRSASSGKGVVSQFVIKDQNGNEIDFNWVGTNPRHVQANYNYKKQLTSIPAVNSPDLGDTTQAFHDYTISWDQDSITWAVDGMSFRTLNRLDTESIGDNDYKFPSTESQIVFRVWDGGSSSDPQTQKWAGSPTNFADGASYTMSVYSVTITCDPSNGSSNYTLPPDVAAYEKAHNITSDNFSLTADPDNARREGNSGGSSNVSIIPGDSSASRLASFSTIPSLFALSVAIAASHLY</sequence>
<feature type="signal peptide" evidence="5">
    <location>
        <begin position="1"/>
        <end position="20"/>
    </location>
</feature>
<keyword evidence="8" id="KW-1185">Reference proteome</keyword>
<evidence type="ECO:0000256" key="2">
    <source>
        <dbReference type="ARBA" id="ARBA00022801"/>
    </source>
</evidence>
<evidence type="ECO:0000259" key="6">
    <source>
        <dbReference type="PROSITE" id="PS51762"/>
    </source>
</evidence>
<dbReference type="PROSITE" id="PS51762">
    <property type="entry name" value="GH16_2"/>
    <property type="match status" value="1"/>
</dbReference>
<reference evidence="7" key="1">
    <citation type="submission" date="2022-07" db="EMBL/GenBank/DDBJ databases">
        <title>Phylogenomic reconstructions and comparative analyses of Kickxellomycotina fungi.</title>
        <authorList>
            <person name="Reynolds N.K."/>
            <person name="Stajich J.E."/>
            <person name="Barry K."/>
            <person name="Grigoriev I.V."/>
            <person name="Crous P."/>
            <person name="Smith M.E."/>
        </authorList>
    </citation>
    <scope>NUCLEOTIDE SEQUENCE</scope>
    <source>
        <strain evidence="7">NBRC 100468</strain>
    </source>
</reference>
<dbReference type="OrthoDB" id="4781at2759"/>
<dbReference type="InterPro" id="IPR013320">
    <property type="entry name" value="ConA-like_dom_sf"/>
</dbReference>
<feature type="region of interest" description="Disordered" evidence="4">
    <location>
        <begin position="325"/>
        <end position="348"/>
    </location>
</feature>
<evidence type="ECO:0000256" key="1">
    <source>
        <dbReference type="ARBA" id="ARBA00022729"/>
    </source>
</evidence>
<name>A0A9W8DTA4_9FUNG</name>
<dbReference type="SUPFAM" id="SSF49899">
    <property type="entry name" value="Concanavalin A-like lectins/glucanases"/>
    <property type="match status" value="1"/>
</dbReference>
<dbReference type="Gene3D" id="2.60.120.200">
    <property type="match status" value="1"/>
</dbReference>
<dbReference type="GO" id="GO:0004553">
    <property type="term" value="F:hydrolase activity, hydrolyzing O-glycosyl compounds"/>
    <property type="evidence" value="ECO:0007669"/>
    <property type="project" value="InterPro"/>
</dbReference>
<dbReference type="PANTHER" id="PTHR10963:SF22">
    <property type="entry name" value="GLYCOSIDASE CRH2-RELATED"/>
    <property type="match status" value="1"/>
</dbReference>
<protein>
    <submittedName>
        <fullName evidence="7">Glycosidase CRH2</fullName>
    </submittedName>
</protein>
<dbReference type="InterPro" id="IPR050546">
    <property type="entry name" value="Glycosyl_Hydrlase_16"/>
</dbReference>
<dbReference type="EMBL" id="JANBPU010000002">
    <property type="protein sequence ID" value="KAJ1922027.1"/>
    <property type="molecule type" value="Genomic_DNA"/>
</dbReference>
<feature type="domain" description="GH16" evidence="6">
    <location>
        <begin position="64"/>
        <end position="300"/>
    </location>
</feature>
<evidence type="ECO:0000256" key="4">
    <source>
        <dbReference type="SAM" id="MobiDB-lite"/>
    </source>
</evidence>
<keyword evidence="2" id="KW-0378">Hydrolase</keyword>
<organism evidence="7 8">
    <name type="scientific">Mycoemilia scoparia</name>
    <dbReference type="NCBI Taxonomy" id="417184"/>
    <lineage>
        <taxon>Eukaryota</taxon>
        <taxon>Fungi</taxon>
        <taxon>Fungi incertae sedis</taxon>
        <taxon>Zoopagomycota</taxon>
        <taxon>Kickxellomycotina</taxon>
        <taxon>Kickxellomycetes</taxon>
        <taxon>Kickxellales</taxon>
        <taxon>Kickxellaceae</taxon>
        <taxon>Mycoemilia</taxon>
    </lineage>
</organism>
<evidence type="ECO:0000256" key="5">
    <source>
        <dbReference type="SAM" id="SignalP"/>
    </source>
</evidence>
<dbReference type="Pfam" id="PF00722">
    <property type="entry name" value="Glyco_hydro_16"/>
    <property type="match status" value="1"/>
</dbReference>
<dbReference type="AlphaFoldDB" id="A0A9W8DTA4"/>
<dbReference type="Proteomes" id="UP001150538">
    <property type="component" value="Unassembled WGS sequence"/>
</dbReference>
<dbReference type="GO" id="GO:0005975">
    <property type="term" value="P:carbohydrate metabolic process"/>
    <property type="evidence" value="ECO:0007669"/>
    <property type="project" value="InterPro"/>
</dbReference>
<dbReference type="GO" id="GO:0008061">
    <property type="term" value="F:chitin binding"/>
    <property type="evidence" value="ECO:0007669"/>
    <property type="project" value="InterPro"/>
</dbReference>
<evidence type="ECO:0000256" key="3">
    <source>
        <dbReference type="ARBA" id="ARBA00023295"/>
    </source>
</evidence>
<dbReference type="InterPro" id="IPR000757">
    <property type="entry name" value="Beta-glucanase-like"/>
</dbReference>
<proteinExistence type="predicted"/>